<dbReference type="AlphaFoldDB" id="A0A3M0MDZ1"/>
<evidence type="ECO:0000256" key="4">
    <source>
        <dbReference type="PROSITE-ProRule" id="PRU00335"/>
    </source>
</evidence>
<evidence type="ECO:0000256" key="2">
    <source>
        <dbReference type="ARBA" id="ARBA00023125"/>
    </source>
</evidence>
<dbReference type="EMBL" id="QOKZ01000003">
    <property type="protein sequence ID" value="RMC35809.1"/>
    <property type="molecule type" value="Genomic_DNA"/>
</dbReference>
<feature type="DNA-binding region" description="H-T-H motif" evidence="4">
    <location>
        <begin position="43"/>
        <end position="62"/>
    </location>
</feature>
<organism evidence="6 7">
    <name type="scientific">Paracoccus alkanivorans</name>
    <dbReference type="NCBI Taxonomy" id="2116655"/>
    <lineage>
        <taxon>Bacteria</taxon>
        <taxon>Pseudomonadati</taxon>
        <taxon>Pseudomonadota</taxon>
        <taxon>Alphaproteobacteria</taxon>
        <taxon>Rhodobacterales</taxon>
        <taxon>Paracoccaceae</taxon>
        <taxon>Paracoccus</taxon>
    </lineage>
</organism>
<keyword evidence="2 4" id="KW-0238">DNA-binding</keyword>
<evidence type="ECO:0000259" key="5">
    <source>
        <dbReference type="PROSITE" id="PS50977"/>
    </source>
</evidence>
<accession>A0A3M0MDZ1</accession>
<dbReference type="Gene3D" id="1.10.357.10">
    <property type="entry name" value="Tetracycline Repressor, domain 2"/>
    <property type="match status" value="1"/>
</dbReference>
<gene>
    <name evidence="6" type="ORF">C9E81_10585</name>
</gene>
<keyword evidence="3" id="KW-0804">Transcription</keyword>
<dbReference type="PANTHER" id="PTHR30055:SF234">
    <property type="entry name" value="HTH-TYPE TRANSCRIPTIONAL REGULATOR BETI"/>
    <property type="match status" value="1"/>
</dbReference>
<proteinExistence type="predicted"/>
<evidence type="ECO:0000313" key="6">
    <source>
        <dbReference type="EMBL" id="RMC35809.1"/>
    </source>
</evidence>
<dbReference type="OrthoDB" id="9808189at2"/>
<dbReference type="PANTHER" id="PTHR30055">
    <property type="entry name" value="HTH-TYPE TRANSCRIPTIONAL REGULATOR RUTR"/>
    <property type="match status" value="1"/>
</dbReference>
<dbReference type="SUPFAM" id="SSF46689">
    <property type="entry name" value="Homeodomain-like"/>
    <property type="match status" value="1"/>
</dbReference>
<dbReference type="InterPro" id="IPR009057">
    <property type="entry name" value="Homeodomain-like_sf"/>
</dbReference>
<dbReference type="InterPro" id="IPR001647">
    <property type="entry name" value="HTH_TetR"/>
</dbReference>
<keyword evidence="7" id="KW-1185">Reference proteome</keyword>
<reference evidence="6 7" key="1">
    <citation type="submission" date="2018-07" db="EMBL/GenBank/DDBJ databases">
        <authorList>
            <person name="Zhang Y."/>
            <person name="Wang L."/>
            <person name="Ma S."/>
        </authorList>
    </citation>
    <scope>NUCLEOTIDE SEQUENCE [LARGE SCALE GENOMIC DNA]</scope>
    <source>
        <strain evidence="6 7">4-2</strain>
    </source>
</reference>
<dbReference type="Pfam" id="PF00440">
    <property type="entry name" value="TetR_N"/>
    <property type="match status" value="1"/>
</dbReference>
<sequence length="221" mass="24209">MVIRPIPFDTQDSDAAAPVRPRESEILDSIRQTFAEKGFDGASMQELARAAGMSVGNFYRYFPSKAAMVAAIITRDLEEVGQKFTDVVAAEDPLAALREGLHMRVAEECCGVEDASLWAEITAAAQRKPEIGNVVQHMERGITSYLVEAFALIAGMSRDEAEHRFLPHAAMVVMLVKTTSIQAHGPSAQCKLLRDDLTALVQRLIDMILDEVAAARPKEPK</sequence>
<name>A0A3M0MDZ1_9RHOB</name>
<evidence type="ECO:0000256" key="1">
    <source>
        <dbReference type="ARBA" id="ARBA00023015"/>
    </source>
</evidence>
<evidence type="ECO:0000313" key="7">
    <source>
        <dbReference type="Proteomes" id="UP000273516"/>
    </source>
</evidence>
<dbReference type="PROSITE" id="PS50977">
    <property type="entry name" value="HTH_TETR_2"/>
    <property type="match status" value="1"/>
</dbReference>
<dbReference type="Proteomes" id="UP000273516">
    <property type="component" value="Unassembled WGS sequence"/>
</dbReference>
<comment type="caution">
    <text evidence="6">The sequence shown here is derived from an EMBL/GenBank/DDBJ whole genome shotgun (WGS) entry which is preliminary data.</text>
</comment>
<protein>
    <submittedName>
        <fullName evidence="6">TetR/AcrR family transcriptional regulator</fullName>
    </submittedName>
</protein>
<feature type="domain" description="HTH tetR-type" evidence="5">
    <location>
        <begin position="20"/>
        <end position="80"/>
    </location>
</feature>
<evidence type="ECO:0000256" key="3">
    <source>
        <dbReference type="ARBA" id="ARBA00023163"/>
    </source>
</evidence>
<dbReference type="GO" id="GO:0000976">
    <property type="term" value="F:transcription cis-regulatory region binding"/>
    <property type="evidence" value="ECO:0007669"/>
    <property type="project" value="TreeGrafter"/>
</dbReference>
<keyword evidence="1" id="KW-0805">Transcription regulation</keyword>
<dbReference type="PRINTS" id="PR00455">
    <property type="entry name" value="HTHTETR"/>
</dbReference>
<dbReference type="GO" id="GO:0003700">
    <property type="term" value="F:DNA-binding transcription factor activity"/>
    <property type="evidence" value="ECO:0007669"/>
    <property type="project" value="TreeGrafter"/>
</dbReference>
<dbReference type="InterPro" id="IPR050109">
    <property type="entry name" value="HTH-type_TetR-like_transc_reg"/>
</dbReference>